<comment type="similarity">
    <text evidence="2">Belongs to the TMEM45 family.</text>
</comment>
<dbReference type="InterPro" id="IPR006904">
    <property type="entry name" value="DUF716"/>
</dbReference>
<accession>A0AAN8V1F1</accession>
<protein>
    <recommendedName>
        <fullName evidence="9">Transmembrane protein 45A-like</fullName>
    </recommendedName>
</protein>
<dbReference type="Pfam" id="PF04819">
    <property type="entry name" value="DUF716"/>
    <property type="match status" value="1"/>
</dbReference>
<dbReference type="PANTHER" id="PTHR46285:SF3">
    <property type="entry name" value="PROTEINASE INHIBITOR I4, SERPIN (DUF716)"/>
    <property type="match status" value="1"/>
</dbReference>
<proteinExistence type="inferred from homology"/>
<dbReference type="PANTHER" id="PTHR46285">
    <property type="entry name" value="PROTEINASE INHIBITOR I4, SERPIN (DUF716)-RELATED"/>
    <property type="match status" value="1"/>
</dbReference>
<evidence type="ECO:0008006" key="9">
    <source>
        <dbReference type="Google" id="ProtNLM"/>
    </source>
</evidence>
<evidence type="ECO:0000256" key="2">
    <source>
        <dbReference type="ARBA" id="ARBA00006948"/>
    </source>
</evidence>
<evidence type="ECO:0000256" key="4">
    <source>
        <dbReference type="ARBA" id="ARBA00022989"/>
    </source>
</evidence>
<dbReference type="AlphaFoldDB" id="A0AAN8V1F1"/>
<keyword evidence="5 6" id="KW-0472">Membrane</keyword>
<organism evidence="7 8">
    <name type="scientific">Dillenia turbinata</name>
    <dbReference type="NCBI Taxonomy" id="194707"/>
    <lineage>
        <taxon>Eukaryota</taxon>
        <taxon>Viridiplantae</taxon>
        <taxon>Streptophyta</taxon>
        <taxon>Embryophyta</taxon>
        <taxon>Tracheophyta</taxon>
        <taxon>Spermatophyta</taxon>
        <taxon>Magnoliopsida</taxon>
        <taxon>eudicotyledons</taxon>
        <taxon>Gunneridae</taxon>
        <taxon>Pentapetalae</taxon>
        <taxon>Dilleniales</taxon>
        <taxon>Dilleniaceae</taxon>
        <taxon>Dillenia</taxon>
    </lineage>
</organism>
<evidence type="ECO:0000256" key="3">
    <source>
        <dbReference type="ARBA" id="ARBA00022692"/>
    </source>
</evidence>
<evidence type="ECO:0000256" key="5">
    <source>
        <dbReference type="ARBA" id="ARBA00023136"/>
    </source>
</evidence>
<dbReference type="GO" id="GO:0016020">
    <property type="term" value="C:membrane"/>
    <property type="evidence" value="ECO:0007669"/>
    <property type="project" value="UniProtKB-SubCell"/>
</dbReference>
<feature type="transmembrane region" description="Helical" evidence="6">
    <location>
        <begin position="12"/>
        <end position="30"/>
    </location>
</feature>
<evidence type="ECO:0000256" key="6">
    <source>
        <dbReference type="SAM" id="Phobius"/>
    </source>
</evidence>
<reference evidence="7 8" key="1">
    <citation type="submission" date="2023-12" db="EMBL/GenBank/DDBJ databases">
        <title>A high-quality genome assembly for Dillenia turbinata (Dilleniales).</title>
        <authorList>
            <person name="Chanderbali A."/>
        </authorList>
    </citation>
    <scope>NUCLEOTIDE SEQUENCE [LARGE SCALE GENOMIC DNA]</scope>
    <source>
        <strain evidence="7">LSX21</strain>
        <tissue evidence="7">Leaf</tissue>
    </source>
</reference>
<feature type="transmembrane region" description="Helical" evidence="6">
    <location>
        <begin position="153"/>
        <end position="172"/>
    </location>
</feature>
<comment type="subcellular location">
    <subcellularLocation>
        <location evidence="1">Membrane</location>
        <topology evidence="1">Multi-pass membrane protein</topology>
    </subcellularLocation>
</comment>
<dbReference type="EMBL" id="JBAMMX010000015">
    <property type="protein sequence ID" value="KAK6925730.1"/>
    <property type="molecule type" value="Genomic_DNA"/>
</dbReference>
<feature type="transmembrane region" description="Helical" evidence="6">
    <location>
        <begin position="90"/>
        <end position="109"/>
    </location>
</feature>
<feature type="transmembrane region" description="Helical" evidence="6">
    <location>
        <begin position="121"/>
        <end position="141"/>
    </location>
</feature>
<dbReference type="Proteomes" id="UP001370490">
    <property type="component" value="Unassembled WGS sequence"/>
</dbReference>
<feature type="transmembrane region" description="Helical" evidence="6">
    <location>
        <begin position="240"/>
        <end position="257"/>
    </location>
</feature>
<evidence type="ECO:0000313" key="7">
    <source>
        <dbReference type="EMBL" id="KAK6925730.1"/>
    </source>
</evidence>
<feature type="transmembrane region" description="Helical" evidence="6">
    <location>
        <begin position="263"/>
        <end position="283"/>
    </location>
</feature>
<sequence length="284" mass="32445">MGTLVGHVLPGFGFFVIGLWHLINHSLLHAKNPNNYTAGMWFPTSKTRHLELYLMMFGSSASIFMELFGRPAKHQPLDLDGTIPTDHLHNFEHASISLSIFIYAIFAIILDKVKPHAEYPLLLYIGSIAFAQDLLLFHLRSTDHMGIQGQHHWLLQLVIAVCLITTILGIHYKKSFINSFVRSVSIMFQGIWMFLMGIVLWIPKFTFKGCYLSYEEGHYIERCLDDKSLQRAKAIANHQFCWFLTGVVIFSIVLYLALMGPNIFSYTSLLLMSLGIEFFSYAAF</sequence>
<keyword evidence="8" id="KW-1185">Reference proteome</keyword>
<comment type="caution">
    <text evidence="7">The sequence shown here is derived from an EMBL/GenBank/DDBJ whole genome shotgun (WGS) entry which is preliminary data.</text>
</comment>
<keyword evidence="4 6" id="KW-1133">Transmembrane helix</keyword>
<gene>
    <name evidence="7" type="ORF">RJ641_007449</name>
</gene>
<feature type="transmembrane region" description="Helical" evidence="6">
    <location>
        <begin position="50"/>
        <end position="69"/>
    </location>
</feature>
<keyword evidence="3 6" id="KW-0812">Transmembrane</keyword>
<feature type="transmembrane region" description="Helical" evidence="6">
    <location>
        <begin position="184"/>
        <end position="202"/>
    </location>
</feature>
<evidence type="ECO:0000313" key="8">
    <source>
        <dbReference type="Proteomes" id="UP001370490"/>
    </source>
</evidence>
<name>A0AAN8V1F1_9MAGN</name>
<evidence type="ECO:0000256" key="1">
    <source>
        <dbReference type="ARBA" id="ARBA00004141"/>
    </source>
</evidence>